<evidence type="ECO:0000313" key="1">
    <source>
        <dbReference type="EMBL" id="MDK9557650.1"/>
    </source>
</evidence>
<accession>A0ABT7HDR7</accession>
<sequence length="95" mass="10503">MRDIDLQDVFNRAFLYLVESGVEMTGDQCCRLLQLLEKAVLASQADDSQTSVRDRVIDMIPEYFSLPTLAVPEICPPLKRGSIGYNPPGVDDGKG</sequence>
<gene>
    <name evidence="1" type="ORF">QQF73_08450</name>
</gene>
<keyword evidence="2" id="KW-1185">Reference proteome</keyword>
<dbReference type="EMBL" id="JASSQD010000001">
    <property type="protein sequence ID" value="MDK9557650.1"/>
    <property type="molecule type" value="Genomic_DNA"/>
</dbReference>
<organism evidence="1 2">
    <name type="scientific">Marinobacter albus</name>
    <dbReference type="NCBI Taxonomy" id="3030833"/>
    <lineage>
        <taxon>Bacteria</taxon>
        <taxon>Pseudomonadati</taxon>
        <taxon>Pseudomonadota</taxon>
        <taxon>Gammaproteobacteria</taxon>
        <taxon>Pseudomonadales</taxon>
        <taxon>Marinobacteraceae</taxon>
        <taxon>Marinobacter</taxon>
    </lineage>
</organism>
<evidence type="ECO:0000313" key="2">
    <source>
        <dbReference type="Proteomes" id="UP001223547"/>
    </source>
</evidence>
<protein>
    <submittedName>
        <fullName evidence="1">Uncharacterized protein</fullName>
    </submittedName>
</protein>
<comment type="caution">
    <text evidence="1">The sequence shown here is derived from an EMBL/GenBank/DDBJ whole genome shotgun (WGS) entry which is preliminary data.</text>
</comment>
<reference evidence="1 2" key="1">
    <citation type="submission" date="2023-05" db="EMBL/GenBank/DDBJ databases">
        <title>Marinobacter albus sp. nov., a marine bacterium isolated from sand in a coastal intertidal zone of huludao.</title>
        <authorList>
            <person name="Deng T."/>
        </authorList>
    </citation>
    <scope>NUCLEOTIDE SEQUENCE [LARGE SCALE GENOMIC DNA]</scope>
    <source>
        <strain evidence="1 2">M216</strain>
    </source>
</reference>
<proteinExistence type="predicted"/>
<dbReference type="RefSeq" id="WP_219865891.1">
    <property type="nucleotide sequence ID" value="NZ_JASSQD010000001.1"/>
</dbReference>
<name>A0ABT7HDR7_9GAMM</name>
<dbReference type="Proteomes" id="UP001223547">
    <property type="component" value="Unassembled WGS sequence"/>
</dbReference>